<reference evidence="8" key="1">
    <citation type="journal article" date="2018" name="Nat. Genet.">
        <title>Extensive intraspecific gene order and gene structural variations between Mo17 and other maize genomes.</title>
        <authorList>
            <person name="Sun S."/>
            <person name="Zhou Y."/>
            <person name="Chen J."/>
            <person name="Shi J."/>
            <person name="Zhao H."/>
            <person name="Zhao H."/>
            <person name="Song W."/>
            <person name="Zhang M."/>
            <person name="Cui Y."/>
            <person name="Dong X."/>
            <person name="Liu H."/>
            <person name="Ma X."/>
            <person name="Jiao Y."/>
            <person name="Wang B."/>
            <person name="Wei X."/>
            <person name="Stein J.C."/>
            <person name="Glaubitz J.C."/>
            <person name="Lu F."/>
            <person name="Yu G."/>
            <person name="Liang C."/>
            <person name="Fengler K."/>
            <person name="Li B."/>
            <person name="Rafalski A."/>
            <person name="Schnable P.S."/>
            <person name="Ware D.H."/>
            <person name="Buckler E.S."/>
            <person name="Lai J."/>
        </authorList>
    </citation>
    <scope>NUCLEOTIDE SEQUENCE [LARGE SCALE GENOMIC DNA]</scope>
    <source>
        <tissue evidence="8">Seedling</tissue>
    </source>
</reference>
<dbReference type="Pfam" id="PF21361">
    <property type="entry name" value="Sina_ZnF"/>
    <property type="match status" value="1"/>
</dbReference>
<evidence type="ECO:0000256" key="5">
    <source>
        <dbReference type="PROSITE-ProRule" id="PRU00455"/>
    </source>
</evidence>
<evidence type="ECO:0000256" key="2">
    <source>
        <dbReference type="ARBA" id="ARBA00022771"/>
    </source>
</evidence>
<dbReference type="SUPFAM" id="SSF49599">
    <property type="entry name" value="TRAF domain-like"/>
    <property type="match status" value="1"/>
</dbReference>
<dbReference type="InterPro" id="IPR013083">
    <property type="entry name" value="Znf_RING/FYVE/PHD"/>
</dbReference>
<dbReference type="Proteomes" id="UP000251960">
    <property type="component" value="Chromosome 8"/>
</dbReference>
<comment type="caution">
    <text evidence="8">The sequence shown here is derived from an EMBL/GenBank/DDBJ whole genome shotgun (WGS) entry which is preliminary data.</text>
</comment>
<evidence type="ECO:0000256" key="4">
    <source>
        <dbReference type="ARBA" id="ARBA00024004"/>
    </source>
</evidence>
<comment type="function">
    <text evidence="4">E3 ubiquitin-protein ligase that mediates ubiquitination and subsequent proteasomal degradation of target proteins. E3 ubiquitin ligases accept ubiquitin from an E2 ubiquitin-conjugating enzyme in the form of a thioester and then directly transfers the ubiquitin to targeted substrates. It probably triggers the ubiquitin-mediated degradation of different substrates.</text>
</comment>
<feature type="region of interest" description="Disordered" evidence="6">
    <location>
        <begin position="1"/>
        <end position="63"/>
    </location>
</feature>
<dbReference type="PANTHER" id="PTHR46632:SF9">
    <property type="entry name" value="RING-TYPE E3 UBIQUITIN TRANSFERASE"/>
    <property type="match status" value="1"/>
</dbReference>
<evidence type="ECO:0000256" key="1">
    <source>
        <dbReference type="ARBA" id="ARBA00022723"/>
    </source>
</evidence>
<dbReference type="GO" id="GO:0016567">
    <property type="term" value="P:protein ubiquitination"/>
    <property type="evidence" value="ECO:0007669"/>
    <property type="project" value="UniProtKB-UniPathway"/>
</dbReference>
<dbReference type="UniPathway" id="UPA00143"/>
<keyword evidence="2 5" id="KW-0863">Zinc-finger</keyword>
<dbReference type="GO" id="GO:0008270">
    <property type="term" value="F:zinc ion binding"/>
    <property type="evidence" value="ECO:0007669"/>
    <property type="project" value="UniProtKB-KW"/>
</dbReference>
<dbReference type="Gene3D" id="3.30.40.10">
    <property type="entry name" value="Zinc/RING finger domain, C3HC4 (zinc finger)"/>
    <property type="match status" value="1"/>
</dbReference>
<protein>
    <submittedName>
        <fullName evidence="8">E3 ubiquitin-protein ligase SINA-like 11</fullName>
    </submittedName>
</protein>
<dbReference type="AlphaFoldDB" id="A0A3L6DIH6"/>
<feature type="compositionally biased region" description="Polar residues" evidence="6">
    <location>
        <begin position="1"/>
        <end position="15"/>
    </location>
</feature>
<keyword evidence="1" id="KW-0479">Metal-binding</keyword>
<evidence type="ECO:0000256" key="3">
    <source>
        <dbReference type="ARBA" id="ARBA00022833"/>
    </source>
</evidence>
<dbReference type="PANTHER" id="PTHR46632">
    <property type="entry name" value="E3 UBIQUITIN-PROTEIN LIGASE SINA-LIKE 4"/>
    <property type="match status" value="1"/>
</dbReference>
<evidence type="ECO:0000259" key="7">
    <source>
        <dbReference type="PROSITE" id="PS51081"/>
    </source>
</evidence>
<organism evidence="8">
    <name type="scientific">Zea mays</name>
    <name type="common">Maize</name>
    <dbReference type="NCBI Taxonomy" id="4577"/>
    <lineage>
        <taxon>Eukaryota</taxon>
        <taxon>Viridiplantae</taxon>
        <taxon>Streptophyta</taxon>
        <taxon>Embryophyta</taxon>
        <taxon>Tracheophyta</taxon>
        <taxon>Spermatophyta</taxon>
        <taxon>Magnoliopsida</taxon>
        <taxon>Liliopsida</taxon>
        <taxon>Poales</taxon>
        <taxon>Poaceae</taxon>
        <taxon>PACMAD clade</taxon>
        <taxon>Panicoideae</taxon>
        <taxon>Andropogonodae</taxon>
        <taxon>Andropogoneae</taxon>
        <taxon>Tripsacinae</taxon>
        <taxon>Zea</taxon>
    </lineage>
</organism>
<dbReference type="InterPro" id="IPR013010">
    <property type="entry name" value="Znf_SIAH"/>
</dbReference>
<evidence type="ECO:0000256" key="6">
    <source>
        <dbReference type="SAM" id="MobiDB-lite"/>
    </source>
</evidence>
<dbReference type="EMBL" id="NCVQ01000009">
    <property type="protein sequence ID" value="PWZ08415.1"/>
    <property type="molecule type" value="Genomic_DNA"/>
</dbReference>
<accession>A0A3L6DIH6</accession>
<dbReference type="InterPro" id="IPR044286">
    <property type="entry name" value="SINL_plant"/>
</dbReference>
<feature type="domain" description="SIAH-type" evidence="7">
    <location>
        <begin position="131"/>
        <end position="189"/>
    </location>
</feature>
<evidence type="ECO:0000313" key="8">
    <source>
        <dbReference type="EMBL" id="PWZ08415.1"/>
    </source>
</evidence>
<feature type="compositionally biased region" description="Acidic residues" evidence="6">
    <location>
        <begin position="44"/>
        <end position="56"/>
    </location>
</feature>
<gene>
    <name evidence="8" type="primary">At5g62800</name>
    <name evidence="8" type="ORF">Zm00014a_040128</name>
</gene>
<keyword evidence="3" id="KW-0862">Zinc</keyword>
<dbReference type="ExpressionAtlas" id="A0A3L6DIH6">
    <property type="expression patterns" value="baseline and differential"/>
</dbReference>
<dbReference type="PROSITE" id="PS51081">
    <property type="entry name" value="ZF_SIAH"/>
    <property type="match status" value="1"/>
</dbReference>
<proteinExistence type="predicted"/>
<sequence>MAGQSKRGTQSQLDNGEQVHNGKKARAQAMPDGVVKREQQETGEAADEGQEQEEGEVSQGGGAGAMEEAQISLRFGLTLFHCRSCLLPLKPPTFKCEHGHVICGVCRNSHAQVCRGAVYSPCVEVDAFVRDAKQPCPYEEFGCKSAVVYFEAAEHQRACPWAPCSCPAPGCGFFSSPARLAGHFAGAHAWPVTEVSYGKPFRVALPPPQGWHVLVGAEDRCVFLVSACALGVGAAAAVSLVCVRANGDAADGAPQFRCRLWAEAANSKESVVVMMSMVKSSRLCGGAGAFSAADQGMFFVMPPEIMDDALGETPAVMVRIDRAGAAARSSSSRRVAE</sequence>
<name>A0A3L6DIH6_MAIZE</name>